<evidence type="ECO:0000313" key="3">
    <source>
        <dbReference type="EMBL" id="GEU70708.1"/>
    </source>
</evidence>
<dbReference type="InterPro" id="IPR036397">
    <property type="entry name" value="RNaseH_sf"/>
</dbReference>
<dbReference type="AlphaFoldDB" id="A0A6L2M9Z6"/>
<evidence type="ECO:0000256" key="1">
    <source>
        <dbReference type="SAM" id="MobiDB-lite"/>
    </source>
</evidence>
<dbReference type="GO" id="GO:0003964">
    <property type="term" value="F:RNA-directed DNA polymerase activity"/>
    <property type="evidence" value="ECO:0007669"/>
    <property type="project" value="UniProtKB-KW"/>
</dbReference>
<feature type="domain" description="Integrase zinc-binding" evidence="2">
    <location>
        <begin position="151"/>
        <end position="206"/>
    </location>
</feature>
<accession>A0A6L2M9Z6</accession>
<protein>
    <submittedName>
        <fullName evidence="3">Putative reverse transcriptase domain-containing protein</fullName>
    </submittedName>
</protein>
<dbReference type="SUPFAM" id="SSF53098">
    <property type="entry name" value="Ribonuclease H-like"/>
    <property type="match status" value="1"/>
</dbReference>
<dbReference type="InterPro" id="IPR041588">
    <property type="entry name" value="Integrase_H2C2"/>
</dbReference>
<name>A0A6L2M9Z6_TANCI</name>
<organism evidence="3">
    <name type="scientific">Tanacetum cinerariifolium</name>
    <name type="common">Dalmatian daisy</name>
    <name type="synonym">Chrysanthemum cinerariifolium</name>
    <dbReference type="NCBI Taxonomy" id="118510"/>
    <lineage>
        <taxon>Eukaryota</taxon>
        <taxon>Viridiplantae</taxon>
        <taxon>Streptophyta</taxon>
        <taxon>Embryophyta</taxon>
        <taxon>Tracheophyta</taxon>
        <taxon>Spermatophyta</taxon>
        <taxon>Magnoliopsida</taxon>
        <taxon>eudicotyledons</taxon>
        <taxon>Gunneridae</taxon>
        <taxon>Pentapetalae</taxon>
        <taxon>asterids</taxon>
        <taxon>campanulids</taxon>
        <taxon>Asterales</taxon>
        <taxon>Asteraceae</taxon>
        <taxon>Asteroideae</taxon>
        <taxon>Anthemideae</taxon>
        <taxon>Anthemidinae</taxon>
        <taxon>Tanacetum</taxon>
    </lineage>
</organism>
<keyword evidence="3" id="KW-0695">RNA-directed DNA polymerase</keyword>
<evidence type="ECO:0000259" key="2">
    <source>
        <dbReference type="Pfam" id="PF17921"/>
    </source>
</evidence>
<proteinExistence type="predicted"/>
<feature type="region of interest" description="Disordered" evidence="1">
    <location>
        <begin position="562"/>
        <end position="582"/>
    </location>
</feature>
<reference evidence="3" key="1">
    <citation type="journal article" date="2019" name="Sci. Rep.">
        <title>Draft genome of Tanacetum cinerariifolium, the natural source of mosquito coil.</title>
        <authorList>
            <person name="Yamashiro T."/>
            <person name="Shiraishi A."/>
            <person name="Satake H."/>
            <person name="Nakayama K."/>
        </authorList>
    </citation>
    <scope>NUCLEOTIDE SEQUENCE</scope>
</reference>
<dbReference type="Gene3D" id="3.30.420.10">
    <property type="entry name" value="Ribonuclease H-like superfamily/Ribonuclease H"/>
    <property type="match status" value="1"/>
</dbReference>
<dbReference type="InterPro" id="IPR012337">
    <property type="entry name" value="RNaseH-like_sf"/>
</dbReference>
<dbReference type="PANTHER" id="PTHR47266">
    <property type="entry name" value="ENDONUCLEASE-RELATED"/>
    <property type="match status" value="1"/>
</dbReference>
<dbReference type="Pfam" id="PF17921">
    <property type="entry name" value="Integrase_H2C2"/>
    <property type="match status" value="1"/>
</dbReference>
<keyword evidence="3" id="KW-0808">Transferase</keyword>
<sequence length="677" mass="75250">MEKGQYGVSKVFDMTYWGFLGAQIRRIFLDGYGVLGVRTHILDRNELNLRQRRWLELLSDCNCEIRYNSRKANVVADALIWKERIKPLQVRSLVMTIGLNLPKKILNAQTGARKEENCIAKDVHGTINKLEPYADRTLCLNNKSWIPCYGDLRALIVHVSHKSKYSIHSGSDKMYQDLKKLYWWCNMKAEIATYVSKCLTCAKVKPKYRKPSGLSVQPEIPQWKWENIKMDFMTKLPRTATDQDTIWKALGTQLDMSTTYCPQTDGQIKRTIQTLEDMLRACGMKCGFLSQKGSGGGRGVKEKDLNRNKKNTALGIDMSTDSKDNINDDTLIGVASAVREGVTPLVVDMMVEMGKQNSLHATTVQGSFPPLSTSVSSTAGNAPGKSSYANITGKLSGKKVNIHTLFTPGGNGIDVVAPVDYIRAISERFANIAYGFLREEGLLLLTMLGTLEVKHHGVLVTSFIEDGLSSTATKLDNIVVDMPKITRETIIRVMSVLSMSENPLGVRLVNFFGHIHEECSKNIGAGEKKTVKKPSQTSRGILVSKSSPFEVLTSVDNDEDLGTNGGIANSADKGTNNVSSSNNPIGEKIKKIERRICKGKLRLYDNDENTLVPMGIVESDSEVEVAFDETTNLKILTSDNDDYDSYDDDMYENHDLSGHLQSICDDLDITVCGRKKK</sequence>
<dbReference type="InterPro" id="IPR052160">
    <property type="entry name" value="Gypsy_RT_Integrase-like"/>
</dbReference>
<dbReference type="Gene3D" id="1.10.340.70">
    <property type="match status" value="1"/>
</dbReference>
<gene>
    <name evidence="3" type="ORF">Tci_042686</name>
</gene>
<dbReference type="GO" id="GO:0003676">
    <property type="term" value="F:nucleic acid binding"/>
    <property type="evidence" value="ECO:0007669"/>
    <property type="project" value="InterPro"/>
</dbReference>
<keyword evidence="3" id="KW-0548">Nucleotidyltransferase</keyword>
<dbReference type="EMBL" id="BKCJ010006167">
    <property type="protein sequence ID" value="GEU70708.1"/>
    <property type="molecule type" value="Genomic_DNA"/>
</dbReference>
<feature type="compositionally biased region" description="Polar residues" evidence="1">
    <location>
        <begin position="572"/>
        <end position="582"/>
    </location>
</feature>
<comment type="caution">
    <text evidence="3">The sequence shown here is derived from an EMBL/GenBank/DDBJ whole genome shotgun (WGS) entry which is preliminary data.</text>
</comment>